<reference evidence="1" key="1">
    <citation type="submission" date="2020-11" db="EMBL/GenBank/DDBJ databases">
        <authorList>
            <consortium name="DOE Joint Genome Institute"/>
            <person name="Ahrendt S."/>
            <person name="Riley R."/>
            <person name="Andreopoulos W."/>
            <person name="Labutti K."/>
            <person name="Pangilinan J."/>
            <person name="Ruiz-Duenas F.J."/>
            <person name="Barrasa J.M."/>
            <person name="Sanchez-Garcia M."/>
            <person name="Camarero S."/>
            <person name="Miyauchi S."/>
            <person name="Serrano A."/>
            <person name="Linde D."/>
            <person name="Babiker R."/>
            <person name="Drula E."/>
            <person name="Ayuso-Fernandez I."/>
            <person name="Pacheco R."/>
            <person name="Padilla G."/>
            <person name="Ferreira P."/>
            <person name="Barriuso J."/>
            <person name="Kellner H."/>
            <person name="Castanera R."/>
            <person name="Alfaro M."/>
            <person name="Ramirez L."/>
            <person name="Pisabarro A.G."/>
            <person name="Kuo A."/>
            <person name="Tritt A."/>
            <person name="Lipzen A."/>
            <person name="He G."/>
            <person name="Yan M."/>
            <person name="Ng V."/>
            <person name="Cullen D."/>
            <person name="Martin F."/>
            <person name="Rosso M.-N."/>
            <person name="Henrissat B."/>
            <person name="Hibbett D."/>
            <person name="Martinez A.T."/>
            <person name="Grigoriev I.V."/>
        </authorList>
    </citation>
    <scope>NUCLEOTIDE SEQUENCE</scope>
    <source>
        <strain evidence="1">CBS 506.95</strain>
    </source>
</reference>
<keyword evidence="2" id="KW-1185">Reference proteome</keyword>
<gene>
    <name evidence="1" type="ORF">CPB83DRAFT_900101</name>
</gene>
<name>A0A9P6JIB9_9AGAR</name>
<organism evidence="1 2">
    <name type="scientific">Crepidotus variabilis</name>
    <dbReference type="NCBI Taxonomy" id="179855"/>
    <lineage>
        <taxon>Eukaryota</taxon>
        <taxon>Fungi</taxon>
        <taxon>Dikarya</taxon>
        <taxon>Basidiomycota</taxon>
        <taxon>Agaricomycotina</taxon>
        <taxon>Agaricomycetes</taxon>
        <taxon>Agaricomycetidae</taxon>
        <taxon>Agaricales</taxon>
        <taxon>Agaricineae</taxon>
        <taxon>Crepidotaceae</taxon>
        <taxon>Crepidotus</taxon>
    </lineage>
</organism>
<protein>
    <submittedName>
        <fullName evidence="1">Uncharacterized protein</fullName>
    </submittedName>
</protein>
<evidence type="ECO:0000313" key="1">
    <source>
        <dbReference type="EMBL" id="KAF9521945.1"/>
    </source>
</evidence>
<evidence type="ECO:0000313" key="2">
    <source>
        <dbReference type="Proteomes" id="UP000807306"/>
    </source>
</evidence>
<dbReference type="AlphaFoldDB" id="A0A9P6JIB9"/>
<comment type="caution">
    <text evidence="1">The sequence shown here is derived from an EMBL/GenBank/DDBJ whole genome shotgun (WGS) entry which is preliminary data.</text>
</comment>
<dbReference type="Proteomes" id="UP000807306">
    <property type="component" value="Unassembled WGS sequence"/>
</dbReference>
<accession>A0A9P6JIB9</accession>
<proteinExistence type="predicted"/>
<dbReference type="EMBL" id="MU157972">
    <property type="protein sequence ID" value="KAF9521945.1"/>
    <property type="molecule type" value="Genomic_DNA"/>
</dbReference>
<sequence length="266" mass="29466">MNIGYFRHLHRSSQCKFEIWHLRLSNATSNGLEKPIINQMRDPQDLCSSSMLSLKAMPAGEETRGQRALSKGSFWALSWSLLVYVSSDVAIYIESNYHSISTSHQPSLSPFRASSTTPHISFDNSLERSFADSFLSFSNATHDQFALDLFSNILPIVYQLSYIFLVESSSSAKAFTYSNANSTPGIVVELRSAYNQPFKSNKSKKQTTFTVASCFRLKFNPGHFDTGLFIPAIASHPAVSPNATCTCAGSRSISTQCLLYADLVPK</sequence>